<protein>
    <submittedName>
        <fullName evidence="1">Uncharacterized protein</fullName>
    </submittedName>
</protein>
<sequence>MQKIDAFSRSLAILGPGAIQHQLPLRL</sequence>
<accession>A0A0A9EH52</accession>
<dbReference type="AlphaFoldDB" id="A0A0A9EH52"/>
<organism evidence="1">
    <name type="scientific">Arundo donax</name>
    <name type="common">Giant reed</name>
    <name type="synonym">Donax arundinaceus</name>
    <dbReference type="NCBI Taxonomy" id="35708"/>
    <lineage>
        <taxon>Eukaryota</taxon>
        <taxon>Viridiplantae</taxon>
        <taxon>Streptophyta</taxon>
        <taxon>Embryophyta</taxon>
        <taxon>Tracheophyta</taxon>
        <taxon>Spermatophyta</taxon>
        <taxon>Magnoliopsida</taxon>
        <taxon>Liliopsida</taxon>
        <taxon>Poales</taxon>
        <taxon>Poaceae</taxon>
        <taxon>PACMAD clade</taxon>
        <taxon>Arundinoideae</taxon>
        <taxon>Arundineae</taxon>
        <taxon>Arundo</taxon>
    </lineage>
</organism>
<evidence type="ECO:0000313" key="1">
    <source>
        <dbReference type="EMBL" id="JAD98353.1"/>
    </source>
</evidence>
<reference evidence="1" key="1">
    <citation type="submission" date="2014-09" db="EMBL/GenBank/DDBJ databases">
        <authorList>
            <person name="Magalhaes I.L.F."/>
            <person name="Oliveira U."/>
            <person name="Santos F.R."/>
            <person name="Vidigal T.H.D.A."/>
            <person name="Brescovit A.D."/>
            <person name="Santos A.J."/>
        </authorList>
    </citation>
    <scope>NUCLEOTIDE SEQUENCE</scope>
    <source>
        <tissue evidence="1">Shoot tissue taken approximately 20 cm above the soil surface</tissue>
    </source>
</reference>
<reference evidence="1" key="2">
    <citation type="journal article" date="2015" name="Data Brief">
        <title>Shoot transcriptome of the giant reed, Arundo donax.</title>
        <authorList>
            <person name="Barrero R.A."/>
            <person name="Guerrero F.D."/>
            <person name="Moolhuijzen P."/>
            <person name="Goolsby J.A."/>
            <person name="Tidwell J."/>
            <person name="Bellgard S.E."/>
            <person name="Bellgard M.I."/>
        </authorList>
    </citation>
    <scope>NUCLEOTIDE SEQUENCE</scope>
    <source>
        <tissue evidence="1">Shoot tissue taken approximately 20 cm above the soil surface</tissue>
    </source>
</reference>
<name>A0A0A9EH52_ARUDO</name>
<dbReference type="EMBL" id="GBRH01199542">
    <property type="protein sequence ID" value="JAD98353.1"/>
    <property type="molecule type" value="Transcribed_RNA"/>
</dbReference>
<proteinExistence type="predicted"/>